<feature type="region of interest" description="Disordered" evidence="1">
    <location>
        <begin position="64"/>
        <end position="117"/>
    </location>
</feature>
<accession>A0AAD7R1X8</accession>
<sequence length="117" mass="13457">MPKAPKTAILMDSNGKFLNHREVFPDTVLEDHHRLCDADQRNIAHHPTLTHEHLHDHVHLVRGQRLDIRRGPERSNSQRRTFSSTSHKRTTTTPRGKTAHAPPAKREESPAYQNPTQ</sequence>
<dbReference type="Proteomes" id="UP001221898">
    <property type="component" value="Unassembled WGS sequence"/>
</dbReference>
<name>A0AAD7R1X8_9TELE</name>
<keyword evidence="3" id="KW-1185">Reference proteome</keyword>
<comment type="caution">
    <text evidence="2">The sequence shown here is derived from an EMBL/GenBank/DDBJ whole genome shotgun (WGS) entry which is preliminary data.</text>
</comment>
<evidence type="ECO:0000256" key="1">
    <source>
        <dbReference type="SAM" id="MobiDB-lite"/>
    </source>
</evidence>
<dbReference type="EMBL" id="JAINUG010001247">
    <property type="protein sequence ID" value="KAJ8357997.1"/>
    <property type="molecule type" value="Genomic_DNA"/>
</dbReference>
<feature type="compositionally biased region" description="Polar residues" evidence="1">
    <location>
        <begin position="74"/>
        <end position="95"/>
    </location>
</feature>
<protein>
    <submittedName>
        <fullName evidence="2">Uncharacterized protein</fullName>
    </submittedName>
</protein>
<evidence type="ECO:0000313" key="3">
    <source>
        <dbReference type="Proteomes" id="UP001221898"/>
    </source>
</evidence>
<gene>
    <name evidence="2" type="ORF">AAFF_G00044880</name>
</gene>
<proteinExistence type="predicted"/>
<evidence type="ECO:0000313" key="2">
    <source>
        <dbReference type="EMBL" id="KAJ8357997.1"/>
    </source>
</evidence>
<reference evidence="2" key="1">
    <citation type="journal article" date="2023" name="Science">
        <title>Genome structures resolve the early diversification of teleost fishes.</title>
        <authorList>
            <person name="Parey E."/>
            <person name="Louis A."/>
            <person name="Montfort J."/>
            <person name="Bouchez O."/>
            <person name="Roques C."/>
            <person name="Iampietro C."/>
            <person name="Lluch J."/>
            <person name="Castinel A."/>
            <person name="Donnadieu C."/>
            <person name="Desvignes T."/>
            <person name="Floi Bucao C."/>
            <person name="Jouanno E."/>
            <person name="Wen M."/>
            <person name="Mejri S."/>
            <person name="Dirks R."/>
            <person name="Jansen H."/>
            <person name="Henkel C."/>
            <person name="Chen W.J."/>
            <person name="Zahm M."/>
            <person name="Cabau C."/>
            <person name="Klopp C."/>
            <person name="Thompson A.W."/>
            <person name="Robinson-Rechavi M."/>
            <person name="Braasch I."/>
            <person name="Lecointre G."/>
            <person name="Bobe J."/>
            <person name="Postlethwait J.H."/>
            <person name="Berthelot C."/>
            <person name="Roest Crollius H."/>
            <person name="Guiguen Y."/>
        </authorList>
    </citation>
    <scope>NUCLEOTIDE SEQUENCE</scope>
    <source>
        <strain evidence="2">NC1722</strain>
    </source>
</reference>
<organism evidence="2 3">
    <name type="scientific">Aldrovandia affinis</name>
    <dbReference type="NCBI Taxonomy" id="143900"/>
    <lineage>
        <taxon>Eukaryota</taxon>
        <taxon>Metazoa</taxon>
        <taxon>Chordata</taxon>
        <taxon>Craniata</taxon>
        <taxon>Vertebrata</taxon>
        <taxon>Euteleostomi</taxon>
        <taxon>Actinopterygii</taxon>
        <taxon>Neopterygii</taxon>
        <taxon>Teleostei</taxon>
        <taxon>Notacanthiformes</taxon>
        <taxon>Halosauridae</taxon>
        <taxon>Aldrovandia</taxon>
    </lineage>
</organism>
<dbReference type="AlphaFoldDB" id="A0AAD7R1X8"/>
<feature type="compositionally biased region" description="Basic and acidic residues" evidence="1">
    <location>
        <begin position="64"/>
        <end position="73"/>
    </location>
</feature>